<accession>A0ACB9Z1P5</accession>
<keyword evidence="2" id="KW-1185">Reference proteome</keyword>
<evidence type="ECO:0000313" key="1">
    <source>
        <dbReference type="EMBL" id="KAI4865630.1"/>
    </source>
</evidence>
<organism evidence="1 2">
    <name type="scientific">Hypoxylon rubiginosum</name>
    <dbReference type="NCBI Taxonomy" id="110542"/>
    <lineage>
        <taxon>Eukaryota</taxon>
        <taxon>Fungi</taxon>
        <taxon>Dikarya</taxon>
        <taxon>Ascomycota</taxon>
        <taxon>Pezizomycotina</taxon>
        <taxon>Sordariomycetes</taxon>
        <taxon>Xylariomycetidae</taxon>
        <taxon>Xylariales</taxon>
        <taxon>Hypoxylaceae</taxon>
        <taxon>Hypoxylon</taxon>
    </lineage>
</organism>
<dbReference type="Proteomes" id="UP001497700">
    <property type="component" value="Unassembled WGS sequence"/>
</dbReference>
<name>A0ACB9Z1P5_9PEZI</name>
<reference evidence="1 2" key="1">
    <citation type="journal article" date="2022" name="New Phytol.">
        <title>Ecological generalism drives hyperdiversity of secondary metabolite gene clusters in xylarialean endophytes.</title>
        <authorList>
            <person name="Franco M.E.E."/>
            <person name="Wisecaver J.H."/>
            <person name="Arnold A.E."/>
            <person name="Ju Y.M."/>
            <person name="Slot J.C."/>
            <person name="Ahrendt S."/>
            <person name="Moore L.P."/>
            <person name="Eastman K.E."/>
            <person name="Scott K."/>
            <person name="Konkel Z."/>
            <person name="Mondo S.J."/>
            <person name="Kuo A."/>
            <person name="Hayes R.D."/>
            <person name="Haridas S."/>
            <person name="Andreopoulos B."/>
            <person name="Riley R."/>
            <person name="LaButti K."/>
            <person name="Pangilinan J."/>
            <person name="Lipzen A."/>
            <person name="Amirebrahimi M."/>
            <person name="Yan J."/>
            <person name="Adam C."/>
            <person name="Keymanesh K."/>
            <person name="Ng V."/>
            <person name="Louie K."/>
            <person name="Northen T."/>
            <person name="Drula E."/>
            <person name="Henrissat B."/>
            <person name="Hsieh H.M."/>
            <person name="Youens-Clark K."/>
            <person name="Lutzoni F."/>
            <person name="Miadlikowska J."/>
            <person name="Eastwood D.C."/>
            <person name="Hamelin R.C."/>
            <person name="Grigoriev I.V."/>
            <person name="U'Ren J.M."/>
        </authorList>
    </citation>
    <scope>NUCLEOTIDE SEQUENCE [LARGE SCALE GENOMIC DNA]</scope>
    <source>
        <strain evidence="1 2">CBS 119005</strain>
    </source>
</reference>
<proteinExistence type="predicted"/>
<dbReference type="EMBL" id="MU393469">
    <property type="protein sequence ID" value="KAI4865630.1"/>
    <property type="molecule type" value="Genomic_DNA"/>
</dbReference>
<evidence type="ECO:0000313" key="2">
    <source>
        <dbReference type="Proteomes" id="UP001497700"/>
    </source>
</evidence>
<gene>
    <name evidence="1" type="ORF">F4820DRAFT_447838</name>
</gene>
<protein>
    <submittedName>
        <fullName evidence="1">Uncharacterized protein</fullName>
    </submittedName>
</protein>
<comment type="caution">
    <text evidence="1">The sequence shown here is derived from an EMBL/GenBank/DDBJ whole genome shotgun (WGS) entry which is preliminary data.</text>
</comment>
<sequence>MSRPTIRFVISDSNLMLTAQDRMNPPQVMPTRDPGLASSPSTFIGLHAMGIESPRSDSTDQEEESPEQQQQQQQQAKNTKMKRLWNAVKRAVRRPKNSAHPFADATAGGPGNRILVTHEFSVTSEPAPVLPSTAANPIAPATSTVRVDSPSKFEEYGKDGAATAEAPATAKTTATATATNVDGKNKKKAMVDKDADVEWEDGDDDEDEPQQQNPHFPTSFSRNFRRSMSAALPQFWH</sequence>